<evidence type="ECO:0000313" key="7">
    <source>
        <dbReference type="EMBL" id="MST82272.1"/>
    </source>
</evidence>
<dbReference type="Gene3D" id="3.40.50.1220">
    <property type="entry name" value="TPP-binding domain"/>
    <property type="match status" value="1"/>
</dbReference>
<evidence type="ECO:0000256" key="3">
    <source>
        <dbReference type="RuleBase" id="RU362132"/>
    </source>
</evidence>
<keyword evidence="2 3" id="KW-0786">Thiamine pyrophosphate</keyword>
<gene>
    <name evidence="7" type="ORF">FYJ60_08090</name>
</gene>
<dbReference type="RefSeq" id="WP_154458181.1">
    <property type="nucleotide sequence ID" value="NZ_VUMV01000005.1"/>
</dbReference>
<comment type="caution">
    <text evidence="7">The sequence shown here is derived from an EMBL/GenBank/DDBJ whole genome shotgun (WGS) entry which is preliminary data.</text>
</comment>
<dbReference type="PANTHER" id="PTHR18968">
    <property type="entry name" value="THIAMINE PYROPHOSPHATE ENZYMES"/>
    <property type="match status" value="1"/>
</dbReference>
<dbReference type="InterPro" id="IPR012000">
    <property type="entry name" value="Thiamin_PyroP_enz_cen_dom"/>
</dbReference>
<reference evidence="7 8" key="1">
    <citation type="submission" date="2019-08" db="EMBL/GenBank/DDBJ databases">
        <title>In-depth cultivation of the pig gut microbiome towards novel bacterial diversity and tailored functional studies.</title>
        <authorList>
            <person name="Wylensek D."/>
            <person name="Hitch T.C.A."/>
            <person name="Clavel T."/>
        </authorList>
    </citation>
    <scope>NUCLEOTIDE SEQUENCE [LARGE SCALE GENOMIC DNA]</scope>
    <source>
        <strain evidence="7 8">Oil+RF-744-WCA-WT-13</strain>
    </source>
</reference>
<dbReference type="AlphaFoldDB" id="A0A7X2P8N0"/>
<dbReference type="CDD" id="cd07035">
    <property type="entry name" value="TPP_PYR_POX_like"/>
    <property type="match status" value="1"/>
</dbReference>
<dbReference type="Gene3D" id="3.40.50.970">
    <property type="match status" value="2"/>
</dbReference>
<dbReference type="GO" id="GO:0000287">
    <property type="term" value="F:magnesium ion binding"/>
    <property type="evidence" value="ECO:0007669"/>
    <property type="project" value="InterPro"/>
</dbReference>
<dbReference type="InterPro" id="IPR029035">
    <property type="entry name" value="DHS-like_NAD/FAD-binding_dom"/>
</dbReference>
<evidence type="ECO:0000313" key="8">
    <source>
        <dbReference type="Proteomes" id="UP000466864"/>
    </source>
</evidence>
<dbReference type="InterPro" id="IPR012001">
    <property type="entry name" value="Thiamin_PyroP_enz_TPP-bd_dom"/>
</dbReference>
<dbReference type="Proteomes" id="UP000466864">
    <property type="component" value="Unassembled WGS sequence"/>
</dbReference>
<dbReference type="GO" id="GO:0005948">
    <property type="term" value="C:acetolactate synthase complex"/>
    <property type="evidence" value="ECO:0007669"/>
    <property type="project" value="TreeGrafter"/>
</dbReference>
<evidence type="ECO:0000259" key="6">
    <source>
        <dbReference type="Pfam" id="PF02776"/>
    </source>
</evidence>
<feature type="domain" description="Thiamine pyrophosphate enzyme N-terminal TPP-binding" evidence="6">
    <location>
        <begin position="1"/>
        <end position="103"/>
    </location>
</feature>
<comment type="similarity">
    <text evidence="1 3">Belongs to the TPP enzyme family.</text>
</comment>
<evidence type="ECO:0000256" key="2">
    <source>
        <dbReference type="ARBA" id="ARBA00023052"/>
    </source>
</evidence>
<dbReference type="Pfam" id="PF02776">
    <property type="entry name" value="TPP_enzyme_N"/>
    <property type="match status" value="1"/>
</dbReference>
<evidence type="ECO:0000256" key="1">
    <source>
        <dbReference type="ARBA" id="ARBA00007812"/>
    </source>
</evidence>
<dbReference type="InterPro" id="IPR029061">
    <property type="entry name" value="THDP-binding"/>
</dbReference>
<protein>
    <submittedName>
        <fullName evidence="7">Thiamine pyrophosphate-binding protein</fullName>
    </submittedName>
</protein>
<keyword evidence="8" id="KW-1185">Reference proteome</keyword>
<dbReference type="EMBL" id="VUMV01000005">
    <property type="protein sequence ID" value="MST82272.1"/>
    <property type="molecule type" value="Genomic_DNA"/>
</dbReference>
<evidence type="ECO:0000259" key="4">
    <source>
        <dbReference type="Pfam" id="PF00205"/>
    </source>
</evidence>
<feature type="domain" description="Thiamine pyrophosphate enzyme central" evidence="4">
    <location>
        <begin position="215"/>
        <end position="350"/>
    </location>
</feature>
<dbReference type="Pfam" id="PF02775">
    <property type="entry name" value="TPP_enzyme_C"/>
    <property type="match status" value="1"/>
</dbReference>
<feature type="domain" description="Thiamine pyrophosphate enzyme TPP-binding" evidence="5">
    <location>
        <begin position="416"/>
        <end position="564"/>
    </location>
</feature>
<dbReference type="SUPFAM" id="SSF52518">
    <property type="entry name" value="Thiamin diphosphate-binding fold (THDP-binding)"/>
    <property type="match status" value="2"/>
</dbReference>
<evidence type="ECO:0000259" key="5">
    <source>
        <dbReference type="Pfam" id="PF02775"/>
    </source>
</evidence>
<dbReference type="GO" id="GO:0009097">
    <property type="term" value="P:isoleucine biosynthetic process"/>
    <property type="evidence" value="ECO:0007669"/>
    <property type="project" value="TreeGrafter"/>
</dbReference>
<dbReference type="CDD" id="cd00568">
    <property type="entry name" value="TPP_enzymes"/>
    <property type="match status" value="1"/>
</dbReference>
<dbReference type="GO" id="GO:0050660">
    <property type="term" value="F:flavin adenine dinucleotide binding"/>
    <property type="evidence" value="ECO:0007669"/>
    <property type="project" value="TreeGrafter"/>
</dbReference>
<sequence length="617" mass="67688">MKLSDYVTQFLVENGITTAFMVPGGLAMHLNDSFKSEKRLHCVLNHHEQACAMAAEGYARVNNRMAVVSTTGGPAATNALTGVLCAWQDSIPLLVISGNSRLATMACESGLTLRSRGIQECEIVRVAEPITKYAVMIKNPDTIRYHMEKAFCLARVGRPGPCWIDIPMDIQTKDISPESQEGYGFFTGRVYTADGWKDCAEKTESGFECPEELAKTVLEHLRTARRPVLFAGNGIRLGGAHRDFMLFAEKTGIPVVDGMSSVDAFPTDSELFAGRCGTTGTRPGNFAVQNSDVILSLGSRLNYNQTGFDGVWGRNAFRMINDIDPEEIRKDTVHADLALACDVKSLLDKLNGLLDTAEAPLLRERYAGWRSMCLEWRRNYPLVNKEKMLPGKANIYHLADVLTGKLPLESTMVVSAGQSRIIFSQAANIREGQRFLANATTASMGYGLPAGIGAALAAPERLTAVVTGEGSIQMNLQELQTIVHNRIPLKIVLINNGGYHTVKQTQHNYFHDNFIGIGPESGDISFPFMEKIAGAYGIPYISVRRNEDVDRFVDRILASEGVLLAEAFVDPAQTTDPKASTRKLPSGEMVSAPLEDMAPFLDREELKKIMEVGEKNE</sequence>
<dbReference type="PANTHER" id="PTHR18968:SF142">
    <property type="entry name" value="ACETOLACTATE SYNTHASE"/>
    <property type="match status" value="1"/>
</dbReference>
<organism evidence="7 8">
    <name type="scientific">Bilifractor porci</name>
    <dbReference type="NCBI Taxonomy" id="2606636"/>
    <lineage>
        <taxon>Bacteria</taxon>
        <taxon>Bacillati</taxon>
        <taxon>Bacillota</taxon>
        <taxon>Clostridia</taxon>
        <taxon>Lachnospirales</taxon>
        <taxon>Lachnospiraceae</taxon>
        <taxon>Bilifractor</taxon>
    </lineage>
</organism>
<accession>A0A7X2P8N0</accession>
<proteinExistence type="inferred from homology"/>
<dbReference type="Pfam" id="PF00205">
    <property type="entry name" value="TPP_enzyme_M"/>
    <property type="match status" value="1"/>
</dbReference>
<dbReference type="GO" id="GO:0030976">
    <property type="term" value="F:thiamine pyrophosphate binding"/>
    <property type="evidence" value="ECO:0007669"/>
    <property type="project" value="InterPro"/>
</dbReference>
<dbReference type="FunFam" id="3.40.50.970:FF:000007">
    <property type="entry name" value="Acetolactate synthase"/>
    <property type="match status" value="1"/>
</dbReference>
<dbReference type="InterPro" id="IPR045229">
    <property type="entry name" value="TPP_enz"/>
</dbReference>
<name>A0A7X2P8N0_9FIRM</name>
<dbReference type="SUPFAM" id="SSF52467">
    <property type="entry name" value="DHS-like NAD/FAD-binding domain"/>
    <property type="match status" value="1"/>
</dbReference>
<dbReference type="GO" id="GO:0003984">
    <property type="term" value="F:acetolactate synthase activity"/>
    <property type="evidence" value="ECO:0007669"/>
    <property type="project" value="TreeGrafter"/>
</dbReference>
<dbReference type="GO" id="GO:0009099">
    <property type="term" value="P:L-valine biosynthetic process"/>
    <property type="evidence" value="ECO:0007669"/>
    <property type="project" value="TreeGrafter"/>
</dbReference>
<dbReference type="InterPro" id="IPR011766">
    <property type="entry name" value="TPP_enzyme_TPP-bd"/>
</dbReference>